<keyword evidence="2" id="KW-0963">Cytoplasm</keyword>
<dbReference type="GO" id="GO:0005634">
    <property type="term" value="C:nucleus"/>
    <property type="evidence" value="ECO:0007669"/>
    <property type="project" value="TreeGrafter"/>
</dbReference>
<dbReference type="GO" id="GO:0003743">
    <property type="term" value="F:translation initiation factor activity"/>
    <property type="evidence" value="ECO:0007669"/>
    <property type="project" value="UniProtKB-KW"/>
</dbReference>
<comment type="subcellular location">
    <subcellularLocation>
        <location evidence="1">Cytoplasm</location>
    </subcellularLocation>
</comment>
<dbReference type="GO" id="GO:0003729">
    <property type="term" value="F:mRNA binding"/>
    <property type="evidence" value="ECO:0007669"/>
    <property type="project" value="TreeGrafter"/>
</dbReference>
<dbReference type="GO" id="GO:0036464">
    <property type="term" value="C:cytoplasmic ribonucleoprotein granule"/>
    <property type="evidence" value="ECO:0007669"/>
    <property type="project" value="UniProtKB-ARBA"/>
</dbReference>
<evidence type="ECO:0000313" key="4">
    <source>
        <dbReference type="EMBL" id="KZS17725.1"/>
    </source>
</evidence>
<dbReference type="InterPro" id="IPR018862">
    <property type="entry name" value="eIF4E-T"/>
</dbReference>
<evidence type="ECO:0000256" key="2">
    <source>
        <dbReference type="ARBA" id="ARBA00022490"/>
    </source>
</evidence>
<protein>
    <submittedName>
        <fullName evidence="4">Eukaryotic translation initiation factor 4E transporter</fullName>
    </submittedName>
</protein>
<name>A0A165AIS6_9CRUS</name>
<dbReference type="PANTHER" id="PTHR12269">
    <property type="entry name" value="EUKARYOTIC TRANSLATION INITIATION FACTOR 4E TRANSPORTER"/>
    <property type="match status" value="1"/>
</dbReference>
<dbReference type="GO" id="GO:0017148">
    <property type="term" value="P:negative regulation of translation"/>
    <property type="evidence" value="ECO:0007669"/>
    <property type="project" value="TreeGrafter"/>
</dbReference>
<dbReference type="AlphaFoldDB" id="A0A165AIS6"/>
<organism evidence="4 5">
    <name type="scientific">Daphnia magna</name>
    <dbReference type="NCBI Taxonomy" id="35525"/>
    <lineage>
        <taxon>Eukaryota</taxon>
        <taxon>Metazoa</taxon>
        <taxon>Ecdysozoa</taxon>
        <taxon>Arthropoda</taxon>
        <taxon>Crustacea</taxon>
        <taxon>Branchiopoda</taxon>
        <taxon>Diplostraca</taxon>
        <taxon>Cladocera</taxon>
        <taxon>Anomopoda</taxon>
        <taxon>Daphniidae</taxon>
        <taxon>Daphnia</taxon>
    </lineage>
</organism>
<keyword evidence="4" id="KW-0648">Protein biosynthesis</keyword>
<reference evidence="4 5" key="1">
    <citation type="submission" date="2016-03" db="EMBL/GenBank/DDBJ databases">
        <title>EvidentialGene: Evidence-directed Construction of Genes on Genomes.</title>
        <authorList>
            <person name="Gilbert D.G."/>
            <person name="Choi J.-H."/>
            <person name="Mockaitis K."/>
            <person name="Colbourne J."/>
            <person name="Pfrender M."/>
        </authorList>
    </citation>
    <scope>NUCLEOTIDE SEQUENCE [LARGE SCALE GENOMIC DNA]</scope>
    <source>
        <strain evidence="4 5">Xinb3</strain>
        <tissue evidence="4">Complete organism</tissue>
    </source>
</reference>
<sequence length="94" mass="10172">MGSSNQFYGVSPASSNVRSQAQGLNALAALQQQAFSGNRSPNMPQGSNSLSRWFPPEIFSQANSGQMPTLPPMPSQKILSLEELERLHTSPMSH</sequence>
<gene>
    <name evidence="4" type="ORF">APZ42_016250</name>
</gene>
<keyword evidence="4" id="KW-0396">Initiation factor</keyword>
<evidence type="ECO:0000313" key="5">
    <source>
        <dbReference type="Proteomes" id="UP000076858"/>
    </source>
</evidence>
<dbReference type="EMBL" id="LRGB01000603">
    <property type="protein sequence ID" value="KZS17725.1"/>
    <property type="molecule type" value="Genomic_DNA"/>
</dbReference>
<keyword evidence="5" id="KW-1185">Reference proteome</keyword>
<comment type="caution">
    <text evidence="4">The sequence shown here is derived from an EMBL/GenBank/DDBJ whole genome shotgun (WGS) entry which is preliminary data.</text>
</comment>
<proteinExistence type="predicted"/>
<feature type="compositionally biased region" description="Polar residues" evidence="3">
    <location>
        <begin position="35"/>
        <end position="51"/>
    </location>
</feature>
<dbReference type="PANTHER" id="PTHR12269:SF1">
    <property type="entry name" value="EUKARYOTIC TRANSLATION INITIATION FACTOR 4E TRANSPORTER"/>
    <property type="match status" value="1"/>
</dbReference>
<evidence type="ECO:0000256" key="3">
    <source>
        <dbReference type="SAM" id="MobiDB-lite"/>
    </source>
</evidence>
<feature type="region of interest" description="Disordered" evidence="3">
    <location>
        <begin position="32"/>
        <end position="75"/>
    </location>
</feature>
<accession>A0A165AIS6</accession>
<evidence type="ECO:0000256" key="1">
    <source>
        <dbReference type="ARBA" id="ARBA00004496"/>
    </source>
</evidence>
<dbReference type="Proteomes" id="UP000076858">
    <property type="component" value="Unassembled WGS sequence"/>
</dbReference>